<dbReference type="InterPro" id="IPR050259">
    <property type="entry name" value="SDR"/>
</dbReference>
<dbReference type="PANTHER" id="PTHR42879">
    <property type="entry name" value="3-OXOACYL-(ACYL-CARRIER-PROTEIN) REDUCTASE"/>
    <property type="match status" value="1"/>
</dbReference>
<dbReference type="GeneID" id="14212789"/>
<dbReference type="Proteomes" id="UP000010469">
    <property type="component" value="Chromosome"/>
</dbReference>
<dbReference type="GO" id="GO:0032787">
    <property type="term" value="P:monocarboxylic acid metabolic process"/>
    <property type="evidence" value="ECO:0007669"/>
    <property type="project" value="UniProtKB-ARBA"/>
</dbReference>
<reference evidence="4" key="1">
    <citation type="submission" date="2012-03" db="EMBL/GenBank/DDBJ databases">
        <title>Complete genome of Caldisphaera lagunensis DSM 15908.</title>
        <authorList>
            <person name="Lucas S."/>
            <person name="Copeland A."/>
            <person name="Lapidus A."/>
            <person name="Glavina del Rio T."/>
            <person name="Dalin E."/>
            <person name="Tice H."/>
            <person name="Bruce D."/>
            <person name="Goodwin L."/>
            <person name="Pitluck S."/>
            <person name="Peters L."/>
            <person name="Mikhailova N."/>
            <person name="Teshima H."/>
            <person name="Kyrpides N."/>
            <person name="Mavromatis K."/>
            <person name="Ivanova N."/>
            <person name="Brettin T."/>
            <person name="Detter J.C."/>
            <person name="Han C."/>
            <person name="Larimer F."/>
            <person name="Land M."/>
            <person name="Hauser L."/>
            <person name="Markowitz V."/>
            <person name="Cheng J.-F."/>
            <person name="Hugenholtz P."/>
            <person name="Woyke T."/>
            <person name="Wu D."/>
            <person name="Spring S."/>
            <person name="Schroeder M."/>
            <person name="Brambilla E."/>
            <person name="Klenk H.-P."/>
            <person name="Eisen J.A."/>
        </authorList>
    </citation>
    <scope>NUCLEOTIDE SEQUENCE [LARGE SCALE GENOMIC DNA]</scope>
    <source>
        <strain evidence="4">DSM 15908 / JCM 11604 / IC-154</strain>
    </source>
</reference>
<organism evidence="3 4">
    <name type="scientific">Caldisphaera lagunensis (strain DSM 15908 / JCM 11604 / ANMR 0165 / IC-154)</name>
    <dbReference type="NCBI Taxonomy" id="1056495"/>
    <lineage>
        <taxon>Archaea</taxon>
        <taxon>Thermoproteota</taxon>
        <taxon>Thermoprotei</taxon>
        <taxon>Acidilobales</taxon>
        <taxon>Caldisphaeraceae</taxon>
        <taxon>Caldisphaera</taxon>
    </lineage>
</organism>
<dbReference type="HOGENOM" id="CLU_010194_1_2_2"/>
<dbReference type="NCBIfam" id="NF009466">
    <property type="entry name" value="PRK12826.1-2"/>
    <property type="match status" value="1"/>
</dbReference>
<sequence length="261" mass="28490">MRYALVTGGDRGIGKAIAIKLSSQNIFTIISYRKREEEAISTLNYIKSKNGKGDMIKADISNKEDVEKMANYIKEKYGGIDILINNAGVGFTSKFTDLSYDSFVKQIQTNLIGSFYVTRLLIDNMINKKWGRIIFMSSIAGIFGAEYLTAYSSAKAGLIGLAKSLAIELAKHNITVNVVAPGFVETKLGKSYFEWLDSIGYKESEKMYLSSIPSNRLATEEEVASLVSFLVSEDASGITGQVIGVDAGASLTPGSVFKKYS</sequence>
<dbReference type="PRINTS" id="PR00081">
    <property type="entry name" value="GDHRDH"/>
</dbReference>
<dbReference type="InterPro" id="IPR020904">
    <property type="entry name" value="Sc_DH/Rdtase_CS"/>
</dbReference>
<keyword evidence="2" id="KW-0560">Oxidoreductase</keyword>
<keyword evidence="4" id="KW-1185">Reference proteome</keyword>
<gene>
    <name evidence="3" type="ordered locus">Calag_1528</name>
</gene>
<dbReference type="InterPro" id="IPR036291">
    <property type="entry name" value="NAD(P)-bd_dom_sf"/>
</dbReference>
<dbReference type="KEGG" id="clg:Calag_1528"/>
<dbReference type="eggNOG" id="arCOG01259">
    <property type="taxonomic scope" value="Archaea"/>
</dbReference>
<dbReference type="FunCoup" id="L0ADL8">
    <property type="interactions" value="234"/>
</dbReference>
<proteinExistence type="inferred from homology"/>
<dbReference type="PROSITE" id="PS00061">
    <property type="entry name" value="ADH_SHORT"/>
    <property type="match status" value="1"/>
</dbReference>
<dbReference type="CDD" id="cd05233">
    <property type="entry name" value="SDR_c"/>
    <property type="match status" value="1"/>
</dbReference>
<dbReference type="Pfam" id="PF13561">
    <property type="entry name" value="adh_short_C2"/>
    <property type="match status" value="1"/>
</dbReference>
<dbReference type="Gene3D" id="3.40.50.720">
    <property type="entry name" value="NAD(P)-binding Rossmann-like Domain"/>
    <property type="match status" value="1"/>
</dbReference>
<evidence type="ECO:0000256" key="1">
    <source>
        <dbReference type="ARBA" id="ARBA00006484"/>
    </source>
</evidence>
<dbReference type="STRING" id="1056495.Calag_1528"/>
<name>L0ADL8_CALLD</name>
<dbReference type="InterPro" id="IPR002347">
    <property type="entry name" value="SDR_fam"/>
</dbReference>
<dbReference type="EMBL" id="CP003378">
    <property type="protein sequence ID" value="AFZ71227.1"/>
    <property type="molecule type" value="Genomic_DNA"/>
</dbReference>
<evidence type="ECO:0000256" key="2">
    <source>
        <dbReference type="ARBA" id="ARBA00023002"/>
    </source>
</evidence>
<dbReference type="AlphaFoldDB" id="L0ADL8"/>
<dbReference type="PANTHER" id="PTHR42879:SF2">
    <property type="entry name" value="3-OXOACYL-[ACYL-CARRIER-PROTEIN] REDUCTASE FABG"/>
    <property type="match status" value="1"/>
</dbReference>
<evidence type="ECO:0008006" key="5">
    <source>
        <dbReference type="Google" id="ProtNLM"/>
    </source>
</evidence>
<comment type="similarity">
    <text evidence="1">Belongs to the short-chain dehydrogenases/reductases (SDR) family.</text>
</comment>
<dbReference type="RefSeq" id="WP_015233124.1">
    <property type="nucleotide sequence ID" value="NC_019791.1"/>
</dbReference>
<evidence type="ECO:0000313" key="3">
    <source>
        <dbReference type="EMBL" id="AFZ71227.1"/>
    </source>
</evidence>
<accession>L0ADL8</accession>
<dbReference type="PRINTS" id="PR00080">
    <property type="entry name" value="SDRFAMILY"/>
</dbReference>
<dbReference type="InParanoid" id="L0ADL8"/>
<dbReference type="OrthoDB" id="24596at2157"/>
<evidence type="ECO:0000313" key="4">
    <source>
        <dbReference type="Proteomes" id="UP000010469"/>
    </source>
</evidence>
<dbReference type="GO" id="GO:0016491">
    <property type="term" value="F:oxidoreductase activity"/>
    <property type="evidence" value="ECO:0007669"/>
    <property type="project" value="UniProtKB-KW"/>
</dbReference>
<dbReference type="FunFam" id="3.40.50.720:FF:000173">
    <property type="entry name" value="3-oxoacyl-[acyl-carrier protein] reductase"/>
    <property type="match status" value="1"/>
</dbReference>
<dbReference type="SUPFAM" id="SSF51735">
    <property type="entry name" value="NAD(P)-binding Rossmann-fold domains"/>
    <property type="match status" value="1"/>
</dbReference>
<protein>
    <recommendedName>
        <fullName evidence="5">Short-chain alcohol dehydrogenase like protein</fullName>
    </recommendedName>
</protein>